<proteinExistence type="predicted"/>
<dbReference type="RefSeq" id="WP_277938025.1">
    <property type="nucleotide sequence ID" value="NZ_CP096246.1"/>
</dbReference>
<organism evidence="1 2">
    <name type="scientific">Spiroplasma citri</name>
    <dbReference type="NCBI Taxonomy" id="2133"/>
    <lineage>
        <taxon>Bacteria</taxon>
        <taxon>Bacillati</taxon>
        <taxon>Mycoplasmatota</taxon>
        <taxon>Mollicutes</taxon>
        <taxon>Entomoplasmatales</taxon>
        <taxon>Spiroplasmataceae</taxon>
        <taxon>Spiroplasma</taxon>
    </lineage>
</organism>
<accession>A0AAX3SWA9</accession>
<protein>
    <recommendedName>
        <fullName evidence="3">Plectrovirus-related protein</fullName>
    </recommendedName>
</protein>
<keyword evidence="2" id="KW-1185">Reference proteome</keyword>
<dbReference type="EMBL" id="CP096246">
    <property type="protein sequence ID" value="WFG95448.1"/>
    <property type="molecule type" value="Genomic_DNA"/>
</dbReference>
<gene>
    <name evidence="1" type="ORF">M0C40_04955</name>
</gene>
<evidence type="ECO:0000313" key="1">
    <source>
        <dbReference type="EMBL" id="WFG95448.1"/>
    </source>
</evidence>
<evidence type="ECO:0008006" key="3">
    <source>
        <dbReference type="Google" id="ProtNLM"/>
    </source>
</evidence>
<dbReference type="Proteomes" id="UP001214629">
    <property type="component" value="Chromosome"/>
</dbReference>
<name>A0AAX3SWA9_SPICI</name>
<evidence type="ECO:0000313" key="2">
    <source>
        <dbReference type="Proteomes" id="UP001214629"/>
    </source>
</evidence>
<sequence>MYLNLFKNKWDVIVSYMKHHKINDILDLASDGWKILQIEQKNQRNKLGGKDEKGK</sequence>
<dbReference type="AlphaFoldDB" id="A0AAX3SWA9"/>
<reference evidence="1 2" key="1">
    <citation type="submission" date="2022-04" db="EMBL/GenBank/DDBJ databases">
        <title>Whole genome of Spiroplasma citri.</title>
        <authorList>
            <person name="Khanchezar A."/>
            <person name="Izadpanah K."/>
            <person name="Taghavi M."/>
            <person name="Ghorbani A."/>
            <person name="Beven L."/>
        </authorList>
    </citation>
    <scope>NUCLEOTIDE SEQUENCE [LARGE SCALE GENOMIC DNA]</scope>
    <source>
        <strain evidence="1 2">D4</strain>
    </source>
</reference>